<comment type="caution">
    <text evidence="2">The sequence shown here is derived from an EMBL/GenBank/DDBJ whole genome shotgun (WGS) entry which is preliminary data.</text>
</comment>
<proteinExistence type="predicted"/>
<dbReference type="AlphaFoldDB" id="A0A0P7A7X2"/>
<dbReference type="Pfam" id="PF19578">
    <property type="entry name" value="DUF6090"/>
    <property type="match status" value="1"/>
</dbReference>
<evidence type="ECO:0000313" key="3">
    <source>
        <dbReference type="Proteomes" id="UP000050280"/>
    </source>
</evidence>
<keyword evidence="1" id="KW-0812">Transmembrane</keyword>
<keyword evidence="1" id="KW-1133">Transmembrane helix</keyword>
<sequence length="266" mass="30703">MIKFFRLIRQKLLSNPPEHTGSARAGNRFSKYLLYAIGEIILVVIGILIALQINNWNLTKQDRKTEQENLLALQKEFSHNITILQKVILQNNENIYSAEKMIQSFSKTSKDTITEQTMAIYGSKTFGVEINFEPETGVLTEIISSGQLKIIQNNELKHKLAGFKSKFHEIEQQEKEVLEYRNMAIKQMINEANMERVYADLGLRKTYINTEFEVTGAKAMLNSLPFLNQIVLYQSSSNVTNQAFYEPMEKEIELILELIAKRVKEF</sequence>
<keyword evidence="1" id="KW-0472">Membrane</keyword>
<protein>
    <submittedName>
        <fullName evidence="2">Uncharacterized protein</fullName>
    </submittedName>
</protein>
<dbReference type="Proteomes" id="UP000050280">
    <property type="component" value="Unassembled WGS sequence"/>
</dbReference>
<evidence type="ECO:0000313" key="2">
    <source>
        <dbReference type="EMBL" id="KPM32942.1"/>
    </source>
</evidence>
<dbReference type="OrthoDB" id="821805at2"/>
<keyword evidence="3" id="KW-1185">Reference proteome</keyword>
<dbReference type="RefSeq" id="WP_054558514.1">
    <property type="nucleotide sequence ID" value="NZ_LDJX01000002.1"/>
</dbReference>
<organism evidence="2 3">
    <name type="scientific">Croceitalea dokdonensis DOKDO 023</name>
    <dbReference type="NCBI Taxonomy" id="1300341"/>
    <lineage>
        <taxon>Bacteria</taxon>
        <taxon>Pseudomonadati</taxon>
        <taxon>Bacteroidota</taxon>
        <taxon>Flavobacteriia</taxon>
        <taxon>Flavobacteriales</taxon>
        <taxon>Flavobacteriaceae</taxon>
        <taxon>Croceitalea</taxon>
    </lineage>
</organism>
<dbReference type="PATRIC" id="fig|1300341.3.peg.1564"/>
<reference evidence="2 3" key="1">
    <citation type="submission" date="2015-09" db="EMBL/GenBank/DDBJ databases">
        <title>Genome sequence of the marine flavobacterium Croceitalea dokdonensis DOKDO 023 that contains proton- and sodium-pumping rhodopsins.</title>
        <authorList>
            <person name="Kwon S.-K."/>
            <person name="Lee H.K."/>
            <person name="Kwak M.-J."/>
            <person name="Kim J.F."/>
        </authorList>
    </citation>
    <scope>NUCLEOTIDE SEQUENCE [LARGE SCALE GENOMIC DNA]</scope>
    <source>
        <strain evidence="2 3">DOKDO 023</strain>
    </source>
</reference>
<name>A0A0P7A7X2_9FLAO</name>
<evidence type="ECO:0000256" key="1">
    <source>
        <dbReference type="SAM" id="Phobius"/>
    </source>
</evidence>
<dbReference type="InterPro" id="IPR045749">
    <property type="entry name" value="DUF6090"/>
</dbReference>
<feature type="transmembrane region" description="Helical" evidence="1">
    <location>
        <begin position="32"/>
        <end position="53"/>
    </location>
</feature>
<dbReference type="EMBL" id="LDJX01000002">
    <property type="protein sequence ID" value="KPM32942.1"/>
    <property type="molecule type" value="Genomic_DNA"/>
</dbReference>
<dbReference type="STRING" id="1300341.I595_1369"/>
<accession>A0A0P7A7X2</accession>
<gene>
    <name evidence="2" type="ORF">I595_1369</name>
</gene>